<keyword evidence="2" id="KW-1003">Cell membrane</keyword>
<dbReference type="SUPFAM" id="SSF50249">
    <property type="entry name" value="Nucleic acid-binding proteins"/>
    <property type="match status" value="1"/>
</dbReference>
<evidence type="ECO:0000256" key="4">
    <source>
        <dbReference type="ARBA" id="ARBA00022722"/>
    </source>
</evidence>
<dbReference type="GO" id="GO:0004540">
    <property type="term" value="F:RNA nuclease activity"/>
    <property type="evidence" value="ECO:0007669"/>
    <property type="project" value="InterPro"/>
</dbReference>
<evidence type="ECO:0000256" key="9">
    <source>
        <dbReference type="ARBA" id="ARBA00022884"/>
    </source>
</evidence>
<dbReference type="PANTHER" id="PTHR30001:SF1">
    <property type="entry name" value="RIBONUCLEASE E_G-LIKE PROTEIN, CHLOROPLASTIC"/>
    <property type="match status" value="1"/>
</dbReference>
<reference evidence="13" key="1">
    <citation type="submission" date="2012-11" db="EMBL/GenBank/DDBJ databases">
        <authorList>
            <person name="Lucero-Rivera Y.E."/>
            <person name="Tovar-Ramirez D."/>
        </authorList>
    </citation>
    <scope>NUCLEOTIDE SEQUENCE [LARGE SCALE GENOMIC DNA]</scope>
    <source>
        <strain evidence="13">Araruama</strain>
    </source>
</reference>
<proteinExistence type="predicted"/>
<dbReference type="SMART" id="SM00316">
    <property type="entry name" value="S1"/>
    <property type="match status" value="1"/>
</dbReference>
<dbReference type="GO" id="GO:0003723">
    <property type="term" value="F:RNA binding"/>
    <property type="evidence" value="ECO:0007669"/>
    <property type="project" value="UniProtKB-KW"/>
</dbReference>
<dbReference type="GO" id="GO:0004519">
    <property type="term" value="F:endonuclease activity"/>
    <property type="evidence" value="ECO:0007669"/>
    <property type="project" value="UniProtKB-KW"/>
</dbReference>
<evidence type="ECO:0000313" key="13">
    <source>
        <dbReference type="Proteomes" id="UP000189670"/>
    </source>
</evidence>
<dbReference type="InterPro" id="IPR019307">
    <property type="entry name" value="RNA-bd_AU-1/RNase_E/G"/>
</dbReference>
<comment type="caution">
    <text evidence="12">The sequence shown here is derived from an EMBL/GenBank/DDBJ whole genome shotgun (WGS) entry which is preliminary data.</text>
</comment>
<accession>A0A1V1PHR7</accession>
<evidence type="ECO:0000256" key="2">
    <source>
        <dbReference type="ARBA" id="ARBA00022475"/>
    </source>
</evidence>
<dbReference type="Pfam" id="PF10150">
    <property type="entry name" value="RNase_E_G"/>
    <property type="match status" value="1"/>
</dbReference>
<dbReference type="InterPro" id="IPR004659">
    <property type="entry name" value="RNase_E/G"/>
</dbReference>
<keyword evidence="10" id="KW-0472">Membrane</keyword>
<keyword evidence="5" id="KW-0479">Metal-binding</keyword>
<dbReference type="GO" id="GO:0006364">
    <property type="term" value="P:rRNA processing"/>
    <property type="evidence" value="ECO:0007669"/>
    <property type="project" value="TreeGrafter"/>
</dbReference>
<protein>
    <submittedName>
        <fullName evidence="12">Ribonuclease E</fullName>
    </submittedName>
</protein>
<organism evidence="12 13">
    <name type="scientific">Candidatus Magnetoglobus multicellularis str. Araruama</name>
    <dbReference type="NCBI Taxonomy" id="890399"/>
    <lineage>
        <taxon>Bacteria</taxon>
        <taxon>Pseudomonadati</taxon>
        <taxon>Thermodesulfobacteriota</taxon>
        <taxon>Desulfobacteria</taxon>
        <taxon>Desulfobacterales</taxon>
        <taxon>Desulfobacteraceae</taxon>
        <taxon>Candidatus Magnetoglobus</taxon>
    </lineage>
</organism>
<gene>
    <name evidence="12" type="ORF">OMM_00311</name>
</gene>
<keyword evidence="3" id="KW-0997">Cell inner membrane</keyword>
<comment type="cofactor">
    <cofactor evidence="1">
        <name>Mg(2+)</name>
        <dbReference type="ChEBI" id="CHEBI:18420"/>
    </cofactor>
</comment>
<keyword evidence="6" id="KW-0255">Endonuclease</keyword>
<keyword evidence="8" id="KW-0460">Magnesium</keyword>
<evidence type="ECO:0000256" key="1">
    <source>
        <dbReference type="ARBA" id="ARBA00001946"/>
    </source>
</evidence>
<evidence type="ECO:0000256" key="7">
    <source>
        <dbReference type="ARBA" id="ARBA00022801"/>
    </source>
</evidence>
<feature type="domain" description="S1 motif" evidence="11">
    <location>
        <begin position="41"/>
        <end position="119"/>
    </location>
</feature>
<evidence type="ECO:0000256" key="8">
    <source>
        <dbReference type="ARBA" id="ARBA00022842"/>
    </source>
</evidence>
<keyword evidence="4" id="KW-0540">Nuclease</keyword>
<evidence type="ECO:0000256" key="10">
    <source>
        <dbReference type="ARBA" id="ARBA00023136"/>
    </source>
</evidence>
<dbReference type="GO" id="GO:0046872">
    <property type="term" value="F:metal ion binding"/>
    <property type="evidence" value="ECO:0007669"/>
    <property type="project" value="UniProtKB-KW"/>
</dbReference>
<keyword evidence="7" id="KW-0378">Hydrolase</keyword>
<sequence>MSYKILINAADPEECRIAKITEKNKLEEFQTETTAREITRGNIYKGVITRVEPSLQAVFVDYGGPRNGFLQRHEIHSDYFQDNPTGKKGIENMLSVDQELLVQITKDPILKKGAMLTTYISLPGRHLVLMPGSKNRGISRKIEDESERSRIKELVTSLKIHEDFGVIVRTAGDKCTKTVVAKDFKNLMRIWKTIKKNAMIPGVPQLLYKEPNAAIRSIRDYFSDDVTEILVDNDTVYQEVKDFINIISPRHKKLSNTTPHLNLSFQSMRLRNKLSLFFKDVYHLSAAALWLLTRLKPWLL</sequence>
<dbReference type="EMBL" id="ATBP01000012">
    <property type="protein sequence ID" value="ETR74314.1"/>
    <property type="molecule type" value="Genomic_DNA"/>
</dbReference>
<dbReference type="PROSITE" id="PS50126">
    <property type="entry name" value="S1"/>
    <property type="match status" value="1"/>
</dbReference>
<dbReference type="GO" id="GO:0016787">
    <property type="term" value="F:hydrolase activity"/>
    <property type="evidence" value="ECO:0007669"/>
    <property type="project" value="UniProtKB-KW"/>
</dbReference>
<dbReference type="Proteomes" id="UP000189670">
    <property type="component" value="Unassembled WGS sequence"/>
</dbReference>
<evidence type="ECO:0000256" key="5">
    <source>
        <dbReference type="ARBA" id="ARBA00022723"/>
    </source>
</evidence>
<keyword evidence="9" id="KW-0694">RNA-binding</keyword>
<dbReference type="Pfam" id="PF00575">
    <property type="entry name" value="S1"/>
    <property type="match status" value="1"/>
</dbReference>
<dbReference type="AlphaFoldDB" id="A0A1V1PHR7"/>
<dbReference type="InterPro" id="IPR012340">
    <property type="entry name" value="NA-bd_OB-fold"/>
</dbReference>
<evidence type="ECO:0000259" key="11">
    <source>
        <dbReference type="PROSITE" id="PS50126"/>
    </source>
</evidence>
<dbReference type="GO" id="GO:0005737">
    <property type="term" value="C:cytoplasm"/>
    <property type="evidence" value="ECO:0007669"/>
    <property type="project" value="TreeGrafter"/>
</dbReference>
<evidence type="ECO:0000313" key="12">
    <source>
        <dbReference type="EMBL" id="ETR74314.1"/>
    </source>
</evidence>
<evidence type="ECO:0000256" key="3">
    <source>
        <dbReference type="ARBA" id="ARBA00022519"/>
    </source>
</evidence>
<dbReference type="CDD" id="cd04453">
    <property type="entry name" value="S1_RNase_E"/>
    <property type="match status" value="1"/>
</dbReference>
<dbReference type="InterPro" id="IPR003029">
    <property type="entry name" value="S1_domain"/>
</dbReference>
<dbReference type="PANTHER" id="PTHR30001">
    <property type="entry name" value="RIBONUCLEASE"/>
    <property type="match status" value="1"/>
</dbReference>
<dbReference type="Gene3D" id="2.40.50.140">
    <property type="entry name" value="Nucleic acid-binding proteins"/>
    <property type="match status" value="1"/>
</dbReference>
<name>A0A1V1PHR7_9BACT</name>
<evidence type="ECO:0000256" key="6">
    <source>
        <dbReference type="ARBA" id="ARBA00022759"/>
    </source>
</evidence>